<dbReference type="EMBL" id="BLAJ01000005">
    <property type="protein sequence ID" value="GES51840.1"/>
    <property type="molecule type" value="Genomic_DNA"/>
</dbReference>
<comment type="caution">
    <text evidence="2">The sequence shown here is derived from an EMBL/GenBank/DDBJ whole genome shotgun (WGS) entry which is preliminary data.</text>
</comment>
<proteinExistence type="predicted"/>
<keyword evidence="1" id="KW-0812">Transmembrane</keyword>
<dbReference type="Proteomes" id="UP000390335">
    <property type="component" value="Unassembled WGS sequence"/>
</dbReference>
<evidence type="ECO:0000313" key="3">
    <source>
        <dbReference type="Proteomes" id="UP000390335"/>
    </source>
</evidence>
<keyword evidence="1" id="KW-1133">Transmembrane helix</keyword>
<reference evidence="2 3" key="1">
    <citation type="journal article" date="2020" name="Genome Biol. Evol.">
        <title>Rhizobium dioscoreae sp. nov., a plant growth-promoting bacterium isolated from yam (Dioscorea species).</title>
        <authorList>
            <person name="Ouyabe M."/>
            <person name="Tanaka N."/>
            <person name="Shiwa Y."/>
            <person name="Fujita N."/>
            <person name="Kikuno H."/>
            <person name="Babil P."/>
            <person name="Shiwachi H."/>
        </authorList>
    </citation>
    <scope>NUCLEOTIDE SEQUENCE [LARGE SCALE GENOMIC DNA]</scope>
    <source>
        <strain evidence="2 3">S-93</strain>
    </source>
</reference>
<feature type="transmembrane region" description="Helical" evidence="1">
    <location>
        <begin position="51"/>
        <end position="71"/>
    </location>
</feature>
<sequence length="74" mass="8108">MVLVTLKGTMMSRYRHVGLSADPLQRLRAAVFARNERLFSSDALLDGIRSVAPRLGLVLLIAAALQMALYLTGH</sequence>
<accession>A0ABQ0Z8H4</accession>
<keyword evidence="1" id="KW-0472">Membrane</keyword>
<protein>
    <submittedName>
        <fullName evidence="2">Uncharacterized protein</fullName>
    </submittedName>
</protein>
<keyword evidence="3" id="KW-1185">Reference proteome</keyword>
<evidence type="ECO:0000313" key="2">
    <source>
        <dbReference type="EMBL" id="GES51840.1"/>
    </source>
</evidence>
<gene>
    <name evidence="2" type="ORF">RsS93_44540</name>
</gene>
<name>A0ABQ0Z8H4_9HYPH</name>
<evidence type="ECO:0000256" key="1">
    <source>
        <dbReference type="SAM" id="Phobius"/>
    </source>
</evidence>
<organism evidence="2 3">
    <name type="scientific">Rhizobium dioscoreae</name>
    <dbReference type="NCBI Taxonomy" id="2653122"/>
    <lineage>
        <taxon>Bacteria</taxon>
        <taxon>Pseudomonadati</taxon>
        <taxon>Pseudomonadota</taxon>
        <taxon>Alphaproteobacteria</taxon>
        <taxon>Hyphomicrobiales</taxon>
        <taxon>Rhizobiaceae</taxon>
        <taxon>Rhizobium/Agrobacterium group</taxon>
        <taxon>Rhizobium</taxon>
    </lineage>
</organism>